<keyword evidence="2" id="KW-1133">Transmembrane helix</keyword>
<keyword evidence="2" id="KW-0472">Membrane</keyword>
<proteinExistence type="predicted"/>
<name>A0ABN3AJI0_9MICO</name>
<comment type="caution">
    <text evidence="3">The sequence shown here is derived from an EMBL/GenBank/DDBJ whole genome shotgun (WGS) entry which is preliminary data.</text>
</comment>
<gene>
    <name evidence="3" type="ORF">GCM10009846_00550</name>
</gene>
<dbReference type="EMBL" id="BAAAQT010000001">
    <property type="protein sequence ID" value="GAA2170380.1"/>
    <property type="molecule type" value="Genomic_DNA"/>
</dbReference>
<keyword evidence="4" id="KW-1185">Reference proteome</keyword>
<organism evidence="3 4">
    <name type="scientific">Agrococcus versicolor</name>
    <dbReference type="NCBI Taxonomy" id="501482"/>
    <lineage>
        <taxon>Bacteria</taxon>
        <taxon>Bacillati</taxon>
        <taxon>Actinomycetota</taxon>
        <taxon>Actinomycetes</taxon>
        <taxon>Micrococcales</taxon>
        <taxon>Microbacteriaceae</taxon>
        <taxon>Agrococcus</taxon>
    </lineage>
</organism>
<evidence type="ECO:0000256" key="1">
    <source>
        <dbReference type="SAM" id="MobiDB-lite"/>
    </source>
</evidence>
<evidence type="ECO:0008006" key="5">
    <source>
        <dbReference type="Google" id="ProtNLM"/>
    </source>
</evidence>
<dbReference type="Proteomes" id="UP001501599">
    <property type="component" value="Unassembled WGS sequence"/>
</dbReference>
<accession>A0ABN3AJI0</accession>
<reference evidence="3 4" key="1">
    <citation type="journal article" date="2019" name="Int. J. Syst. Evol. Microbiol.">
        <title>The Global Catalogue of Microorganisms (GCM) 10K type strain sequencing project: providing services to taxonomists for standard genome sequencing and annotation.</title>
        <authorList>
            <consortium name="The Broad Institute Genomics Platform"/>
            <consortium name="The Broad Institute Genome Sequencing Center for Infectious Disease"/>
            <person name="Wu L."/>
            <person name="Ma J."/>
        </authorList>
    </citation>
    <scope>NUCLEOTIDE SEQUENCE [LARGE SCALE GENOMIC DNA]</scope>
    <source>
        <strain evidence="3 4">JCM 16026</strain>
    </source>
</reference>
<dbReference type="RefSeq" id="WP_344339144.1">
    <property type="nucleotide sequence ID" value="NZ_BAAAQT010000001.1"/>
</dbReference>
<sequence length="69" mass="7540">MGPTPFDTFMYSLPYWLPIAVVGLVLQWLIARSAATSALRKHDRERARHASPGPEDLGPRSGAQAPPRG</sequence>
<evidence type="ECO:0000313" key="4">
    <source>
        <dbReference type="Proteomes" id="UP001501599"/>
    </source>
</evidence>
<keyword evidence="2" id="KW-0812">Transmembrane</keyword>
<feature type="region of interest" description="Disordered" evidence="1">
    <location>
        <begin position="40"/>
        <end position="69"/>
    </location>
</feature>
<protein>
    <recommendedName>
        <fullName evidence="5">Heme exporter protein D</fullName>
    </recommendedName>
</protein>
<feature type="transmembrane region" description="Helical" evidence="2">
    <location>
        <begin position="13"/>
        <end position="31"/>
    </location>
</feature>
<evidence type="ECO:0000313" key="3">
    <source>
        <dbReference type="EMBL" id="GAA2170380.1"/>
    </source>
</evidence>
<evidence type="ECO:0000256" key="2">
    <source>
        <dbReference type="SAM" id="Phobius"/>
    </source>
</evidence>